<protein>
    <recommendedName>
        <fullName evidence="3">Addiction module toxin RelE</fullName>
    </recommendedName>
</protein>
<gene>
    <name evidence="1" type="ORF">A3G00_01310</name>
</gene>
<sequence>MEEEYKLRFYKNSQTGREPIPEYLASLDEKSRSKIGKYVEYLRLCKGYLDEPYSRHITGKIRELRVDFSHNHYRIFYFTFIGKTIILLHGFTKKTTKTPENEIKKALENYNDTINNPQLYE</sequence>
<dbReference type="Proteomes" id="UP000178347">
    <property type="component" value="Unassembled WGS sequence"/>
</dbReference>
<evidence type="ECO:0000313" key="1">
    <source>
        <dbReference type="EMBL" id="OGH74044.1"/>
    </source>
</evidence>
<dbReference type="InterPro" id="IPR009241">
    <property type="entry name" value="HigB-like"/>
</dbReference>
<accession>A0A1F6MQU9</accession>
<evidence type="ECO:0000313" key="2">
    <source>
        <dbReference type="Proteomes" id="UP000178347"/>
    </source>
</evidence>
<dbReference type="Pfam" id="PF05973">
    <property type="entry name" value="Gp49"/>
    <property type="match status" value="1"/>
</dbReference>
<evidence type="ECO:0008006" key="3">
    <source>
        <dbReference type="Google" id="ProtNLM"/>
    </source>
</evidence>
<name>A0A1F6MQU9_9BACT</name>
<dbReference type="AlphaFoldDB" id="A0A1F6MQU9"/>
<organism evidence="1 2">
    <name type="scientific">Candidatus Magasanikbacteria bacterium RIFCSPLOWO2_12_FULL_43_12</name>
    <dbReference type="NCBI Taxonomy" id="1798692"/>
    <lineage>
        <taxon>Bacteria</taxon>
        <taxon>Candidatus Magasanikiibacteriota</taxon>
    </lineage>
</organism>
<dbReference type="EMBL" id="MFQN01000030">
    <property type="protein sequence ID" value="OGH74044.1"/>
    <property type="molecule type" value="Genomic_DNA"/>
</dbReference>
<comment type="caution">
    <text evidence="1">The sequence shown here is derived from an EMBL/GenBank/DDBJ whole genome shotgun (WGS) entry which is preliminary data.</text>
</comment>
<reference evidence="1 2" key="1">
    <citation type="journal article" date="2016" name="Nat. Commun.">
        <title>Thousands of microbial genomes shed light on interconnected biogeochemical processes in an aquifer system.</title>
        <authorList>
            <person name="Anantharaman K."/>
            <person name="Brown C.T."/>
            <person name="Hug L.A."/>
            <person name="Sharon I."/>
            <person name="Castelle C.J."/>
            <person name="Probst A.J."/>
            <person name="Thomas B.C."/>
            <person name="Singh A."/>
            <person name="Wilkins M.J."/>
            <person name="Karaoz U."/>
            <person name="Brodie E.L."/>
            <person name="Williams K.H."/>
            <person name="Hubbard S.S."/>
            <person name="Banfield J.F."/>
        </authorList>
    </citation>
    <scope>NUCLEOTIDE SEQUENCE [LARGE SCALE GENOMIC DNA]</scope>
</reference>
<proteinExistence type="predicted"/>
<dbReference type="STRING" id="1798692.A3G00_01310"/>